<dbReference type="SUPFAM" id="SSF51391">
    <property type="entry name" value="Thiamin phosphate synthase"/>
    <property type="match status" value="1"/>
</dbReference>
<accession>A0A6P0UPB3</accession>
<dbReference type="CDD" id="cd00564">
    <property type="entry name" value="TMP_TenI"/>
    <property type="match status" value="1"/>
</dbReference>
<dbReference type="Proteomes" id="UP000468581">
    <property type="component" value="Unassembled WGS sequence"/>
</dbReference>
<proteinExistence type="predicted"/>
<dbReference type="AlphaFoldDB" id="A0A6P0UPB3"/>
<gene>
    <name evidence="2" type="ORF">GWK08_12625</name>
</gene>
<comment type="caution">
    <text evidence="2">The sequence shown here is derived from an EMBL/GenBank/DDBJ whole genome shotgun (WGS) entry which is preliminary data.</text>
</comment>
<dbReference type="EMBL" id="JAABOO010000003">
    <property type="protein sequence ID" value="NER14290.1"/>
    <property type="molecule type" value="Genomic_DNA"/>
</dbReference>
<feature type="domain" description="Thiamine phosphate synthase/TenI" evidence="1">
    <location>
        <begin position="4"/>
        <end position="177"/>
    </location>
</feature>
<dbReference type="RefSeq" id="WP_163607582.1">
    <property type="nucleotide sequence ID" value="NZ_JAABOO010000003.1"/>
</dbReference>
<sequence length="199" mass="22677">MLIVLTSEKQIADEAAQINLLFENGLERLHLRKPDFTADGYRDLLEAIRPEFYKRIMLHEHHELCREFKLLGIHIQEQPRLDLGGELGSYVDRFKNEGYKVSSSFHEKDVIRACEVKFEYVLLSPVFSSISKQGYKGRGFDVSDLDEFVVGMGGINAETLQDAFDLGFRGIGVLGGIWNSDNILESFLAIYQKLKTISK</sequence>
<evidence type="ECO:0000313" key="3">
    <source>
        <dbReference type="Proteomes" id="UP000468581"/>
    </source>
</evidence>
<keyword evidence="3" id="KW-1185">Reference proteome</keyword>
<reference evidence="2 3" key="1">
    <citation type="submission" date="2020-01" db="EMBL/GenBank/DDBJ databases">
        <title>Leptobacterium flavescens.</title>
        <authorList>
            <person name="Wang G."/>
        </authorList>
    </citation>
    <scope>NUCLEOTIDE SEQUENCE [LARGE SCALE GENOMIC DNA]</scope>
    <source>
        <strain evidence="2 3">KCTC 22160</strain>
    </source>
</reference>
<dbReference type="InterPro" id="IPR036206">
    <property type="entry name" value="ThiamineP_synth_sf"/>
</dbReference>
<evidence type="ECO:0000259" key="1">
    <source>
        <dbReference type="Pfam" id="PF02581"/>
    </source>
</evidence>
<dbReference type="InterPro" id="IPR022998">
    <property type="entry name" value="ThiamineP_synth_TenI"/>
</dbReference>
<dbReference type="InterPro" id="IPR013785">
    <property type="entry name" value="Aldolase_TIM"/>
</dbReference>
<name>A0A6P0UPB3_9FLAO</name>
<organism evidence="2 3">
    <name type="scientific">Leptobacterium flavescens</name>
    <dbReference type="NCBI Taxonomy" id="472055"/>
    <lineage>
        <taxon>Bacteria</taxon>
        <taxon>Pseudomonadati</taxon>
        <taxon>Bacteroidota</taxon>
        <taxon>Flavobacteriia</taxon>
        <taxon>Flavobacteriales</taxon>
        <taxon>Flavobacteriaceae</taxon>
        <taxon>Leptobacterium</taxon>
    </lineage>
</organism>
<evidence type="ECO:0000313" key="2">
    <source>
        <dbReference type="EMBL" id="NER14290.1"/>
    </source>
</evidence>
<protein>
    <submittedName>
        <fullName evidence="2">Thiamine phosphate synthase</fullName>
    </submittedName>
</protein>
<dbReference type="Gene3D" id="3.20.20.70">
    <property type="entry name" value="Aldolase class I"/>
    <property type="match status" value="1"/>
</dbReference>
<dbReference type="Pfam" id="PF02581">
    <property type="entry name" value="TMP-TENI"/>
    <property type="match status" value="1"/>
</dbReference>
<dbReference type="GO" id="GO:0009228">
    <property type="term" value="P:thiamine biosynthetic process"/>
    <property type="evidence" value="ECO:0007669"/>
    <property type="project" value="UniProtKB-KW"/>
</dbReference>